<keyword evidence="1" id="KW-1133">Transmembrane helix</keyword>
<evidence type="ECO:0000256" key="1">
    <source>
        <dbReference type="SAM" id="Phobius"/>
    </source>
</evidence>
<name>A0A1H0MB52_9ACTN</name>
<accession>A0A1H0MB52</accession>
<organism evidence="2 3">
    <name type="scientific">Nakamurella panacisegetis</name>
    <dbReference type="NCBI Taxonomy" id="1090615"/>
    <lineage>
        <taxon>Bacteria</taxon>
        <taxon>Bacillati</taxon>
        <taxon>Actinomycetota</taxon>
        <taxon>Actinomycetes</taxon>
        <taxon>Nakamurellales</taxon>
        <taxon>Nakamurellaceae</taxon>
        <taxon>Nakamurella</taxon>
    </lineage>
</organism>
<keyword evidence="3" id="KW-1185">Reference proteome</keyword>
<evidence type="ECO:0000313" key="2">
    <source>
        <dbReference type="EMBL" id="SDO77551.1"/>
    </source>
</evidence>
<gene>
    <name evidence="2" type="ORF">SAMN04515671_1963</name>
</gene>
<keyword evidence="1" id="KW-0812">Transmembrane</keyword>
<feature type="transmembrane region" description="Helical" evidence="1">
    <location>
        <begin position="50"/>
        <end position="70"/>
    </location>
</feature>
<dbReference type="AlphaFoldDB" id="A0A1H0MB52"/>
<reference evidence="2 3" key="1">
    <citation type="submission" date="2016-10" db="EMBL/GenBank/DDBJ databases">
        <authorList>
            <person name="de Groot N.N."/>
        </authorList>
    </citation>
    <scope>NUCLEOTIDE SEQUENCE [LARGE SCALE GENOMIC DNA]</scope>
    <source>
        <strain evidence="3">P4-7,KCTC 19426,CECT 7604</strain>
    </source>
</reference>
<dbReference type="STRING" id="1090615.SAMN04515671_1963"/>
<protein>
    <submittedName>
        <fullName evidence="2">Uncharacterized protein</fullName>
    </submittedName>
</protein>
<dbReference type="EMBL" id="LT629710">
    <property type="protein sequence ID" value="SDO77551.1"/>
    <property type="molecule type" value="Genomic_DNA"/>
</dbReference>
<keyword evidence="1" id="KW-0472">Membrane</keyword>
<evidence type="ECO:0000313" key="3">
    <source>
        <dbReference type="Proteomes" id="UP000198741"/>
    </source>
</evidence>
<dbReference type="Proteomes" id="UP000198741">
    <property type="component" value="Chromosome I"/>
</dbReference>
<proteinExistence type="predicted"/>
<sequence>MTDPSPTGRPATAAPRPRVVLQAHATRSLTALALLLHGWERGPRDMRKPFGTLIASVVIAAIIVLAVAVGGRVGAMIGRR</sequence>